<dbReference type="SUPFAM" id="SSF53756">
    <property type="entry name" value="UDP-Glycosyltransferase/glycogen phosphorylase"/>
    <property type="match status" value="1"/>
</dbReference>
<dbReference type="InterPro" id="IPR029044">
    <property type="entry name" value="Nucleotide-diphossugar_trans"/>
</dbReference>
<comment type="caution">
    <text evidence="4">The sequence shown here is derived from an EMBL/GenBank/DDBJ whole genome shotgun (WGS) entry which is preliminary data.</text>
</comment>
<dbReference type="SUPFAM" id="SSF53448">
    <property type="entry name" value="Nucleotide-diphospho-sugar transferases"/>
    <property type="match status" value="1"/>
</dbReference>
<dbReference type="Pfam" id="PF01075">
    <property type="entry name" value="Glyco_transf_9"/>
    <property type="match status" value="1"/>
</dbReference>
<dbReference type="PANTHER" id="PTHR30160:SF7">
    <property type="entry name" value="ADP-HEPTOSE--LPS HEPTOSYLTRANSFERASE 2"/>
    <property type="match status" value="1"/>
</dbReference>
<feature type="domain" description="Glycosyltransferase 2-like" evidence="3">
    <location>
        <begin position="364"/>
        <end position="506"/>
    </location>
</feature>
<dbReference type="CDD" id="cd02511">
    <property type="entry name" value="Beta4Glucosyltransferase"/>
    <property type="match status" value="1"/>
</dbReference>
<dbReference type="GO" id="GO:0016757">
    <property type="term" value="F:glycosyltransferase activity"/>
    <property type="evidence" value="ECO:0007669"/>
    <property type="project" value="UniProtKB-KW"/>
</dbReference>
<dbReference type="EC" id="2.4.-.-" evidence="4"/>
<dbReference type="InterPro" id="IPR002201">
    <property type="entry name" value="Glyco_trans_9"/>
</dbReference>
<keyword evidence="2 4" id="KW-0808">Transferase</keyword>
<evidence type="ECO:0000313" key="5">
    <source>
        <dbReference type="Proteomes" id="UP001595878"/>
    </source>
</evidence>
<dbReference type="PANTHER" id="PTHR30160">
    <property type="entry name" value="TETRAACYLDISACCHARIDE 4'-KINASE-RELATED"/>
    <property type="match status" value="1"/>
</dbReference>
<proteinExistence type="predicted"/>
<dbReference type="CDD" id="cd03789">
    <property type="entry name" value="GT9_LPS_heptosyltransferase"/>
    <property type="match status" value="1"/>
</dbReference>
<dbReference type="Proteomes" id="UP001595878">
    <property type="component" value="Unassembled WGS sequence"/>
</dbReference>
<gene>
    <name evidence="4" type="ORF">ACFO5T_06220</name>
</gene>
<dbReference type="Gene3D" id="3.40.50.2000">
    <property type="entry name" value="Glycogen Phosphorylase B"/>
    <property type="match status" value="2"/>
</dbReference>
<dbReference type="InterPro" id="IPR051199">
    <property type="entry name" value="LPS_LOS_Heptosyltrfase"/>
</dbReference>
<organism evidence="4 5">
    <name type="scientific">Dokdonia genika</name>
    <dbReference type="NCBI Taxonomy" id="308113"/>
    <lineage>
        <taxon>Bacteria</taxon>
        <taxon>Pseudomonadati</taxon>
        <taxon>Bacteroidota</taxon>
        <taxon>Flavobacteriia</taxon>
        <taxon>Flavobacteriales</taxon>
        <taxon>Flavobacteriaceae</taxon>
        <taxon>Dokdonia</taxon>
    </lineage>
</organism>
<reference evidence="5" key="1">
    <citation type="journal article" date="2019" name="Int. J. Syst. Evol. Microbiol.">
        <title>The Global Catalogue of Microorganisms (GCM) 10K type strain sequencing project: providing services to taxonomists for standard genome sequencing and annotation.</title>
        <authorList>
            <consortium name="The Broad Institute Genomics Platform"/>
            <consortium name="The Broad Institute Genome Sequencing Center for Infectious Disease"/>
            <person name="Wu L."/>
            <person name="Ma J."/>
        </authorList>
    </citation>
    <scope>NUCLEOTIDE SEQUENCE [LARGE SCALE GENOMIC DNA]</scope>
    <source>
        <strain evidence="5">CGMCC 4.7427</strain>
    </source>
</reference>
<dbReference type="EMBL" id="JBHSHB010000008">
    <property type="protein sequence ID" value="MFC4690019.1"/>
    <property type="molecule type" value="Genomic_DNA"/>
</dbReference>
<evidence type="ECO:0000256" key="2">
    <source>
        <dbReference type="ARBA" id="ARBA00022679"/>
    </source>
</evidence>
<evidence type="ECO:0000313" key="4">
    <source>
        <dbReference type="EMBL" id="MFC4690019.1"/>
    </source>
</evidence>
<accession>A0ABV9L7U9</accession>
<evidence type="ECO:0000256" key="1">
    <source>
        <dbReference type="ARBA" id="ARBA00022676"/>
    </source>
</evidence>
<sequence length="614" mass="70695">MKKVLIIQQKMIGDVLTSSILCEAIKLRFRESEIHYLINAHTTPVLENNPFIDKLIIYTPEIEKSAKAKSQFKKQLKTEAYDTVIDVYSKIGSAFLTKATGAKNSVGYHKWYTHLFYTDTLSRRKKSYTLAGLAIENRMLLLEQLTGKQFDAIAPKIYLTEQEKTNAKHIIESCGIDLSKKLYQISALGSGSTKTYPLPYLATLLDYIVESTDAQLIFNYIPSQVDLITTLYNHCAVKTRAHIFLDCYGKSLREFIAITSHCDAIIGNEGGAINMAKAINIPTFAIFCPWINKEEWSVYDDHKRHVSVHLYDYIDYNPRFNKRERAPQKVAANYQQFKPELIVPKLSAFLKESTVVNDGSVKMSATIITYNEERNIARCIESLLPVVDEVVIVDSYSTDKTQYICEQYPVRFIQHTFEGHIQQKNVALDLATHNHIVSLDADEALSKELQTAIQRVKRDFNKDGYIVKRYNNYCGQWINHTDWSRDKKLRVFDKTKARWGGVNPHDKVQMSDGATVGSLQGEILHWVHATHEEHRQKTEKFSTIASKEYYKRGRKASILDLIIKPTWIFIRSYIIRMGFLDGRNGFILCTFSAKTTYLKYCKLRRLRLQKKTPN</sequence>
<keyword evidence="5" id="KW-1185">Reference proteome</keyword>
<evidence type="ECO:0000259" key="3">
    <source>
        <dbReference type="Pfam" id="PF00535"/>
    </source>
</evidence>
<dbReference type="Gene3D" id="3.90.550.10">
    <property type="entry name" value="Spore Coat Polysaccharide Biosynthesis Protein SpsA, Chain A"/>
    <property type="match status" value="1"/>
</dbReference>
<dbReference type="Pfam" id="PF00535">
    <property type="entry name" value="Glycos_transf_2"/>
    <property type="match status" value="1"/>
</dbReference>
<keyword evidence="1 4" id="KW-0328">Glycosyltransferase</keyword>
<protein>
    <submittedName>
        <fullName evidence="4">Glycosyltransferase</fullName>
        <ecNumber evidence="4">2.4.-.-</ecNumber>
    </submittedName>
</protein>
<dbReference type="RefSeq" id="WP_380032891.1">
    <property type="nucleotide sequence ID" value="NZ_JBHSHB010000008.1"/>
</dbReference>
<dbReference type="InterPro" id="IPR001173">
    <property type="entry name" value="Glyco_trans_2-like"/>
</dbReference>
<name>A0ABV9L7U9_9FLAO</name>